<dbReference type="AlphaFoldDB" id="A0A183V0S1"/>
<proteinExistence type="predicted"/>
<evidence type="ECO:0000313" key="3">
    <source>
        <dbReference type="WBParaSite" id="TCNE_0001434101-mRNA-1"/>
    </source>
</evidence>
<reference evidence="1 2" key="2">
    <citation type="submission" date="2018-11" db="EMBL/GenBank/DDBJ databases">
        <authorList>
            <consortium name="Pathogen Informatics"/>
        </authorList>
    </citation>
    <scope>NUCLEOTIDE SEQUENCE [LARGE SCALE GENOMIC DNA]</scope>
</reference>
<organism evidence="2 3">
    <name type="scientific">Toxocara canis</name>
    <name type="common">Canine roundworm</name>
    <dbReference type="NCBI Taxonomy" id="6265"/>
    <lineage>
        <taxon>Eukaryota</taxon>
        <taxon>Metazoa</taxon>
        <taxon>Ecdysozoa</taxon>
        <taxon>Nematoda</taxon>
        <taxon>Chromadorea</taxon>
        <taxon>Rhabditida</taxon>
        <taxon>Spirurina</taxon>
        <taxon>Ascaridomorpha</taxon>
        <taxon>Ascaridoidea</taxon>
        <taxon>Toxocaridae</taxon>
        <taxon>Toxocara</taxon>
    </lineage>
</organism>
<protein>
    <submittedName>
        <fullName evidence="3">Glyco_trans_2-like domain-containing protein</fullName>
    </submittedName>
</protein>
<evidence type="ECO:0000313" key="1">
    <source>
        <dbReference type="EMBL" id="VDM45662.1"/>
    </source>
</evidence>
<sequence>MTLLRLLMKSHSTILKNSVTVKQGSRWTHSAQLESEPELAAVHYCTPLYPESLETATLLRNIANQLVLRFPNLVIPKLTSVTIITHQVDALEHLMVKPLLSLPRPKSPLFVLIDGCDSEILLLVTLVSQFDLLFLPSAVYDP</sequence>
<dbReference type="WBParaSite" id="TCNE_0001434101-mRNA-1">
    <property type="protein sequence ID" value="TCNE_0001434101-mRNA-1"/>
    <property type="gene ID" value="TCNE_0001434101"/>
</dbReference>
<keyword evidence="2" id="KW-1185">Reference proteome</keyword>
<accession>A0A183V0S1</accession>
<gene>
    <name evidence="1" type="ORF">TCNE_LOCUS14341</name>
</gene>
<reference evidence="3" key="1">
    <citation type="submission" date="2016-06" db="UniProtKB">
        <authorList>
            <consortium name="WormBaseParasite"/>
        </authorList>
    </citation>
    <scope>IDENTIFICATION</scope>
</reference>
<name>A0A183V0S1_TOXCA</name>
<evidence type="ECO:0000313" key="2">
    <source>
        <dbReference type="Proteomes" id="UP000050794"/>
    </source>
</evidence>
<dbReference type="EMBL" id="UYWY01022197">
    <property type="protein sequence ID" value="VDM45662.1"/>
    <property type="molecule type" value="Genomic_DNA"/>
</dbReference>
<dbReference type="Proteomes" id="UP000050794">
    <property type="component" value="Unassembled WGS sequence"/>
</dbReference>